<dbReference type="GeneID" id="68106466"/>
<dbReference type="InterPro" id="IPR051044">
    <property type="entry name" value="MAG_DAG_Lipase"/>
</dbReference>
<keyword evidence="3" id="KW-1185">Reference proteome</keyword>
<organism evidence="2 3">
    <name type="scientific">Naegleria lovaniensis</name>
    <name type="common">Amoeba</name>
    <dbReference type="NCBI Taxonomy" id="51637"/>
    <lineage>
        <taxon>Eukaryota</taxon>
        <taxon>Discoba</taxon>
        <taxon>Heterolobosea</taxon>
        <taxon>Tetramitia</taxon>
        <taxon>Eutetramitia</taxon>
        <taxon>Vahlkampfiidae</taxon>
        <taxon>Naegleria</taxon>
    </lineage>
</organism>
<dbReference type="InterPro" id="IPR029058">
    <property type="entry name" value="AB_hydrolase_fold"/>
</dbReference>
<sequence>MISLSTQYPLDTYSVTTSNKSSNMTTTTTTTTTTTSTSTTPIIIMDHSQRFQSHSSHDYIYERIKYQSVNSHDNNQEMNHSSTPLVYNGIIVFVHNFGSHSELIVDDSLEKDWIDSILIRQYNFIVYRFDLRGHGRSSGSRFFINTTSSSSSSSSSGSSSGSSSSTSHMHTEIPYLQDLYQVVNERIPMHWKTILRRLLKHSMNEDTTNSSTTTTSSGTSTTSSQHIHSMNIPPIVFIGDVLGGLLTLRLEQLRHAPSFDPSSSSQHHFHHILLSCPLLASPHQLYQDETKFEKSPEKMLSPSKDLLMRIMTYYLPSYPTHSLLPPIEYMTKNRKRIQKIMNDPYRYKGASIFAEEELYELLVNRLVNPFSNTSQSTFAKYTISGIAGIELRQMPNMWTVSTAKAILSLLEEVNKSESLRLLKGVKNLLVLHGKNDVLTPVNNLKRLITLSQCSNGCSRELIDYDHAMIDLLDGSSSSQKVVADINQWLEKHVLRDQ</sequence>
<feature type="region of interest" description="Disordered" evidence="1">
    <location>
        <begin position="205"/>
        <end position="226"/>
    </location>
</feature>
<dbReference type="Gene3D" id="3.40.50.1820">
    <property type="entry name" value="alpha/beta hydrolase"/>
    <property type="match status" value="1"/>
</dbReference>
<evidence type="ECO:0000313" key="3">
    <source>
        <dbReference type="Proteomes" id="UP000816034"/>
    </source>
</evidence>
<dbReference type="Proteomes" id="UP000816034">
    <property type="component" value="Unassembled WGS sequence"/>
</dbReference>
<name>A0AA88KPH3_NAELO</name>
<comment type="caution">
    <text evidence="2">The sequence shown here is derived from an EMBL/GenBank/DDBJ whole genome shotgun (WGS) entry which is preliminary data.</text>
</comment>
<feature type="region of interest" description="Disordered" evidence="1">
    <location>
        <begin position="15"/>
        <end position="36"/>
    </location>
</feature>
<gene>
    <name evidence="2" type="ORF">C9374_014013</name>
</gene>
<proteinExistence type="predicted"/>
<accession>A0AA88KPH3</accession>
<reference evidence="2 3" key="1">
    <citation type="journal article" date="2018" name="BMC Genomics">
        <title>The genome of Naegleria lovaniensis, the basis for a comparative approach to unravel pathogenicity factors of the human pathogenic amoeba N. fowleri.</title>
        <authorList>
            <person name="Liechti N."/>
            <person name="Schurch N."/>
            <person name="Bruggmann R."/>
            <person name="Wittwer M."/>
        </authorList>
    </citation>
    <scope>NUCLEOTIDE SEQUENCE [LARGE SCALE GENOMIC DNA]</scope>
    <source>
        <strain evidence="2 3">ATCC 30569</strain>
    </source>
</reference>
<dbReference type="EMBL" id="PYSW02000007">
    <property type="protein sequence ID" value="KAG2389453.1"/>
    <property type="molecule type" value="Genomic_DNA"/>
</dbReference>
<dbReference type="PANTHER" id="PTHR11614">
    <property type="entry name" value="PHOSPHOLIPASE-RELATED"/>
    <property type="match status" value="1"/>
</dbReference>
<evidence type="ECO:0000256" key="1">
    <source>
        <dbReference type="SAM" id="MobiDB-lite"/>
    </source>
</evidence>
<dbReference type="SUPFAM" id="SSF53474">
    <property type="entry name" value="alpha/beta-Hydrolases"/>
    <property type="match status" value="1"/>
</dbReference>
<protein>
    <submittedName>
        <fullName evidence="2">Uncharacterized protein</fullName>
    </submittedName>
</protein>
<feature type="region of interest" description="Disordered" evidence="1">
    <location>
        <begin position="147"/>
        <end position="167"/>
    </location>
</feature>
<dbReference type="RefSeq" id="XP_044553445.1">
    <property type="nucleotide sequence ID" value="XM_044689954.1"/>
</dbReference>
<dbReference type="AlphaFoldDB" id="A0AA88KPH3"/>
<feature type="compositionally biased region" description="Low complexity" evidence="1">
    <location>
        <begin position="16"/>
        <end position="36"/>
    </location>
</feature>
<evidence type="ECO:0000313" key="2">
    <source>
        <dbReference type="EMBL" id="KAG2389453.1"/>
    </source>
</evidence>
<feature type="compositionally biased region" description="Low complexity" evidence="1">
    <location>
        <begin position="207"/>
        <end position="224"/>
    </location>
</feature>